<gene>
    <name evidence="2" type="ORF">INF35_07095</name>
</gene>
<accession>A0ABR9R335</accession>
<dbReference type="EMBL" id="JADCKC010000002">
    <property type="protein sequence ID" value="MBE5037546.1"/>
    <property type="molecule type" value="Genomic_DNA"/>
</dbReference>
<dbReference type="SUPFAM" id="SSF51658">
    <property type="entry name" value="Xylose isomerase-like"/>
    <property type="match status" value="1"/>
</dbReference>
<reference evidence="2 3" key="1">
    <citation type="submission" date="2020-10" db="EMBL/GenBank/DDBJ databases">
        <title>ChiBAC.</title>
        <authorList>
            <person name="Zenner C."/>
            <person name="Hitch T.C.A."/>
            <person name="Clavel T."/>
        </authorList>
    </citation>
    <scope>NUCLEOTIDE SEQUENCE [LARGE SCALE GENOMIC DNA]</scope>
    <source>
        <strain evidence="2 3">DSM 109015</strain>
    </source>
</reference>
<dbReference type="InterPro" id="IPR013022">
    <property type="entry name" value="Xyl_isomerase-like_TIM-brl"/>
</dbReference>
<evidence type="ECO:0000259" key="1">
    <source>
        <dbReference type="Pfam" id="PF01261"/>
    </source>
</evidence>
<dbReference type="InterPro" id="IPR050312">
    <property type="entry name" value="IolE/XylAMocC-like"/>
</dbReference>
<evidence type="ECO:0000313" key="3">
    <source>
        <dbReference type="Proteomes" id="UP000768567"/>
    </source>
</evidence>
<dbReference type="PANTHER" id="PTHR12110">
    <property type="entry name" value="HYDROXYPYRUVATE ISOMERASE"/>
    <property type="match status" value="1"/>
</dbReference>
<dbReference type="RefSeq" id="WP_193500961.1">
    <property type="nucleotide sequence ID" value="NZ_JADCKC010000002.1"/>
</dbReference>
<sequence>MADPIQLSISNIAWDKADDEAVYTEMKAHGFTGLELAPTRIFPEEPYEQLTSAMLFGGYLKNRWGFCVPSIQSIWYGRTGSIFDAAQADELLEYTEGAYQFAHVLNCPSLVFGCPKNRTLPEGTDPAAGDAFFDRAGTLAARYGVRLAVEANPPVYTNYLTRTADAFALVKRLSNPGLAVNLDLSTILTNGERLRDFAADLAWVSHVHISEPGLEPVRRRPEHAELAAMLHAVGYRGFVSIEMRRAPLDDVRRAIEDIAEVFA</sequence>
<dbReference type="PANTHER" id="PTHR12110:SF21">
    <property type="entry name" value="XYLOSE ISOMERASE-LIKE TIM BARREL DOMAIN-CONTAINING PROTEIN"/>
    <property type="match status" value="1"/>
</dbReference>
<name>A0ABR9R335_9FIRM</name>
<organism evidence="2 3">
    <name type="scientific">Gemmiger gallinarum</name>
    <dbReference type="NCBI Taxonomy" id="2779354"/>
    <lineage>
        <taxon>Bacteria</taxon>
        <taxon>Bacillati</taxon>
        <taxon>Bacillota</taxon>
        <taxon>Clostridia</taxon>
        <taxon>Eubacteriales</taxon>
        <taxon>Gemmiger</taxon>
    </lineage>
</organism>
<proteinExistence type="predicted"/>
<keyword evidence="3" id="KW-1185">Reference proteome</keyword>
<keyword evidence="2" id="KW-0413">Isomerase</keyword>
<dbReference type="Proteomes" id="UP000768567">
    <property type="component" value="Unassembled WGS sequence"/>
</dbReference>
<dbReference type="InterPro" id="IPR036237">
    <property type="entry name" value="Xyl_isomerase-like_sf"/>
</dbReference>
<protein>
    <submittedName>
        <fullName evidence="2">Sugar phosphate isomerase/epimerase</fullName>
    </submittedName>
</protein>
<comment type="caution">
    <text evidence="2">The sequence shown here is derived from an EMBL/GenBank/DDBJ whole genome shotgun (WGS) entry which is preliminary data.</text>
</comment>
<dbReference type="GO" id="GO:0016853">
    <property type="term" value="F:isomerase activity"/>
    <property type="evidence" value="ECO:0007669"/>
    <property type="project" value="UniProtKB-KW"/>
</dbReference>
<feature type="domain" description="Xylose isomerase-like TIM barrel" evidence="1">
    <location>
        <begin position="26"/>
        <end position="255"/>
    </location>
</feature>
<evidence type="ECO:0000313" key="2">
    <source>
        <dbReference type="EMBL" id="MBE5037546.1"/>
    </source>
</evidence>
<dbReference type="Pfam" id="PF01261">
    <property type="entry name" value="AP_endonuc_2"/>
    <property type="match status" value="1"/>
</dbReference>
<dbReference type="Gene3D" id="3.20.20.150">
    <property type="entry name" value="Divalent-metal-dependent TIM barrel enzymes"/>
    <property type="match status" value="1"/>
</dbReference>